<proteinExistence type="predicted"/>
<protein>
    <submittedName>
        <fullName evidence="1">Type III secretion system chaperone</fullName>
    </submittedName>
</protein>
<comment type="caution">
    <text evidence="1">The sequence shown here is derived from an EMBL/GenBank/DDBJ whole genome shotgun (WGS) entry which is preliminary data.</text>
</comment>
<dbReference type="GO" id="GO:0030254">
    <property type="term" value="P:protein secretion by the type III secretion system"/>
    <property type="evidence" value="ECO:0007669"/>
    <property type="project" value="InterPro"/>
</dbReference>
<dbReference type="Pfam" id="PF05932">
    <property type="entry name" value="CesT"/>
    <property type="match status" value="1"/>
</dbReference>
<dbReference type="InterPro" id="IPR010261">
    <property type="entry name" value="Tir_chaperone"/>
</dbReference>
<gene>
    <name evidence="1" type="ORF">H9874_07825</name>
</gene>
<organism evidence="1 2">
    <name type="scientific">Candidatus Bilophila faecipullorum</name>
    <dbReference type="NCBI Taxonomy" id="2838482"/>
    <lineage>
        <taxon>Bacteria</taxon>
        <taxon>Pseudomonadati</taxon>
        <taxon>Thermodesulfobacteriota</taxon>
        <taxon>Desulfovibrionia</taxon>
        <taxon>Desulfovibrionales</taxon>
        <taxon>Desulfovibrionaceae</taxon>
        <taxon>Bilophila</taxon>
    </lineage>
</organism>
<dbReference type="SUPFAM" id="SSF69635">
    <property type="entry name" value="Type III secretory system chaperone-like"/>
    <property type="match status" value="1"/>
</dbReference>
<name>A0A9D1R051_9BACT</name>
<dbReference type="CDD" id="cd16364">
    <property type="entry name" value="T3SC_I-like"/>
    <property type="match status" value="1"/>
</dbReference>
<reference evidence="1" key="1">
    <citation type="journal article" date="2021" name="PeerJ">
        <title>Extensive microbial diversity within the chicken gut microbiome revealed by metagenomics and culture.</title>
        <authorList>
            <person name="Gilroy R."/>
            <person name="Ravi A."/>
            <person name="Getino M."/>
            <person name="Pursley I."/>
            <person name="Horton D.L."/>
            <person name="Alikhan N.F."/>
            <person name="Baker D."/>
            <person name="Gharbi K."/>
            <person name="Hall N."/>
            <person name="Watson M."/>
            <person name="Adriaenssens E.M."/>
            <person name="Foster-Nyarko E."/>
            <person name="Jarju S."/>
            <person name="Secka A."/>
            <person name="Antonio M."/>
            <person name="Oren A."/>
            <person name="Chaudhuri R.R."/>
            <person name="La Ragione R."/>
            <person name="Hildebrand F."/>
            <person name="Pallen M.J."/>
        </authorList>
    </citation>
    <scope>NUCLEOTIDE SEQUENCE</scope>
    <source>
        <strain evidence="1">ChiSxjej5B17-1746</strain>
    </source>
</reference>
<accession>A0A9D1R051</accession>
<dbReference type="Proteomes" id="UP000824264">
    <property type="component" value="Unassembled WGS sequence"/>
</dbReference>
<sequence>MTAQELLQELGNVLGIKPQCGEAGTCRIFFDDDAVDFEAVDETFFLIAEVGSVPAGNREAVYARLLTANLFGAQTGGATLGLNEDKGIVVLHRALPLPSDYAPFEVALERFVKSLRYWKEWFALAASAPAAPSNEGAFVPGQGMMRV</sequence>
<dbReference type="EMBL" id="DXGI01000300">
    <property type="protein sequence ID" value="HIW79038.1"/>
    <property type="molecule type" value="Genomic_DNA"/>
</dbReference>
<dbReference type="AlphaFoldDB" id="A0A9D1R051"/>
<evidence type="ECO:0000313" key="2">
    <source>
        <dbReference type="Proteomes" id="UP000824264"/>
    </source>
</evidence>
<dbReference type="Gene3D" id="3.30.1460.10">
    <property type="match status" value="1"/>
</dbReference>
<evidence type="ECO:0000313" key="1">
    <source>
        <dbReference type="EMBL" id="HIW79038.1"/>
    </source>
</evidence>
<reference evidence="1" key="2">
    <citation type="submission" date="2021-04" db="EMBL/GenBank/DDBJ databases">
        <authorList>
            <person name="Gilroy R."/>
        </authorList>
    </citation>
    <scope>NUCLEOTIDE SEQUENCE</scope>
    <source>
        <strain evidence="1">ChiSxjej5B17-1746</strain>
    </source>
</reference>